<evidence type="ECO:0000256" key="3">
    <source>
        <dbReference type="ARBA" id="ARBA00022741"/>
    </source>
</evidence>
<comment type="pathway">
    <text evidence="6">Purine metabolism; IMP biosynthesis via de novo pathway; 5-amino-1-(5-phospho-D-ribosyl)imidazole from N(2)-formyl-N(1)-(5-phospho-D-ribosyl)glycinamide: step 1/2.</text>
</comment>
<evidence type="ECO:0000313" key="7">
    <source>
        <dbReference type="EMBL" id="MFD2611505.1"/>
    </source>
</evidence>
<evidence type="ECO:0000313" key="8">
    <source>
        <dbReference type="Proteomes" id="UP001597541"/>
    </source>
</evidence>
<keyword evidence="5 6" id="KW-0067">ATP-binding</keyword>
<gene>
    <name evidence="6 7" type="primary">purS</name>
    <name evidence="7" type="ORF">ACFSUF_03605</name>
</gene>
<comment type="catalytic activity">
    <reaction evidence="6">
        <text>N(2)-formyl-N(1)-(5-phospho-beta-D-ribosyl)glycinamide + L-glutamine + ATP + H2O = 2-formamido-N(1)-(5-O-phospho-beta-D-ribosyl)acetamidine + L-glutamate + ADP + phosphate + H(+)</text>
        <dbReference type="Rhea" id="RHEA:17129"/>
        <dbReference type="ChEBI" id="CHEBI:15377"/>
        <dbReference type="ChEBI" id="CHEBI:15378"/>
        <dbReference type="ChEBI" id="CHEBI:29985"/>
        <dbReference type="ChEBI" id="CHEBI:30616"/>
        <dbReference type="ChEBI" id="CHEBI:43474"/>
        <dbReference type="ChEBI" id="CHEBI:58359"/>
        <dbReference type="ChEBI" id="CHEBI:147286"/>
        <dbReference type="ChEBI" id="CHEBI:147287"/>
        <dbReference type="ChEBI" id="CHEBI:456216"/>
        <dbReference type="EC" id="6.3.5.3"/>
    </reaction>
</comment>
<keyword evidence="4 6" id="KW-0658">Purine biosynthesis</keyword>
<dbReference type="EC" id="6.3.5.3" evidence="6"/>
<dbReference type="GO" id="GO:0004642">
    <property type="term" value="F:phosphoribosylformylglycinamidine synthase activity"/>
    <property type="evidence" value="ECO:0007669"/>
    <property type="project" value="UniProtKB-EC"/>
</dbReference>
<dbReference type="NCBIfam" id="NF004630">
    <property type="entry name" value="PRK05974.1"/>
    <property type="match status" value="1"/>
</dbReference>
<evidence type="ECO:0000256" key="1">
    <source>
        <dbReference type="ARBA" id="ARBA00022490"/>
    </source>
</evidence>
<comment type="subunit">
    <text evidence="6">Part of the FGAM synthase complex composed of 1 PurL, 1 PurQ and 2 PurS subunits.</text>
</comment>
<dbReference type="InterPro" id="IPR003850">
    <property type="entry name" value="PurS"/>
</dbReference>
<dbReference type="HAMAP" id="MF_01926">
    <property type="entry name" value="PurS"/>
    <property type="match status" value="1"/>
</dbReference>
<evidence type="ECO:0000256" key="2">
    <source>
        <dbReference type="ARBA" id="ARBA00022598"/>
    </source>
</evidence>
<comment type="function">
    <text evidence="6">Part of the phosphoribosylformylglycinamidine synthase complex involved in the purines biosynthetic pathway. Catalyzes the ATP-dependent conversion of formylglycinamide ribonucleotide (FGAR) and glutamine to yield formylglycinamidine ribonucleotide (FGAM) and glutamate. The FGAM synthase complex is composed of three subunits. PurQ produces an ammonia molecule by converting glutamine to glutamate. PurL transfers the ammonia molecule to FGAR to form FGAM in an ATP-dependent manner. PurS interacts with PurQ and PurL and is thought to assist in the transfer of the ammonia molecule from PurQ to PurL.</text>
</comment>
<dbReference type="NCBIfam" id="TIGR00302">
    <property type="entry name" value="phosphoribosylformylglycinamidine synthase subunit PurS"/>
    <property type="match status" value="1"/>
</dbReference>
<reference evidence="8" key="1">
    <citation type="journal article" date="2019" name="Int. J. Syst. Evol. Microbiol.">
        <title>The Global Catalogue of Microorganisms (GCM) 10K type strain sequencing project: providing services to taxonomists for standard genome sequencing and annotation.</title>
        <authorList>
            <consortium name="The Broad Institute Genomics Platform"/>
            <consortium name="The Broad Institute Genome Sequencing Center for Infectious Disease"/>
            <person name="Wu L."/>
            <person name="Ma J."/>
        </authorList>
    </citation>
    <scope>NUCLEOTIDE SEQUENCE [LARGE SCALE GENOMIC DNA]</scope>
    <source>
        <strain evidence="8">KCTC 3950</strain>
    </source>
</reference>
<evidence type="ECO:0000256" key="6">
    <source>
        <dbReference type="HAMAP-Rule" id="MF_01926"/>
    </source>
</evidence>
<dbReference type="Proteomes" id="UP001597541">
    <property type="component" value="Unassembled WGS sequence"/>
</dbReference>
<comment type="caution">
    <text evidence="7">The sequence shown here is derived from an EMBL/GenBank/DDBJ whole genome shotgun (WGS) entry which is preliminary data.</text>
</comment>
<comment type="similarity">
    <text evidence="6">Belongs to the PurS family.</text>
</comment>
<dbReference type="PANTHER" id="PTHR34696">
    <property type="entry name" value="PHOSPHORIBOSYLFORMYLGLYCINAMIDINE SYNTHASE SUBUNIT PURS"/>
    <property type="match status" value="1"/>
</dbReference>
<keyword evidence="8" id="KW-1185">Reference proteome</keyword>
<dbReference type="PANTHER" id="PTHR34696:SF1">
    <property type="entry name" value="PHOSPHORIBOSYLFORMYLGLYCINAMIDINE SYNTHASE SUBUNIT PURS"/>
    <property type="match status" value="1"/>
</dbReference>
<evidence type="ECO:0000256" key="5">
    <source>
        <dbReference type="ARBA" id="ARBA00022840"/>
    </source>
</evidence>
<dbReference type="EMBL" id="JBHUME010000002">
    <property type="protein sequence ID" value="MFD2611505.1"/>
    <property type="molecule type" value="Genomic_DNA"/>
</dbReference>
<organism evidence="7 8">
    <name type="scientific">Paenibacillus gansuensis</name>
    <dbReference type="NCBI Taxonomy" id="306542"/>
    <lineage>
        <taxon>Bacteria</taxon>
        <taxon>Bacillati</taxon>
        <taxon>Bacillota</taxon>
        <taxon>Bacilli</taxon>
        <taxon>Bacillales</taxon>
        <taxon>Paenibacillaceae</taxon>
        <taxon>Paenibacillus</taxon>
    </lineage>
</organism>
<keyword evidence="1 6" id="KW-0963">Cytoplasm</keyword>
<proteinExistence type="inferred from homology"/>
<dbReference type="InterPro" id="IPR036604">
    <property type="entry name" value="PurS-like_sf"/>
</dbReference>
<protein>
    <recommendedName>
        <fullName evidence="6">Phosphoribosylformylglycinamidine synthase subunit PurS</fullName>
        <shortName evidence="6">FGAM synthase</shortName>
        <ecNumber evidence="6">6.3.5.3</ecNumber>
    </recommendedName>
    <alternativeName>
        <fullName evidence="6">Formylglycinamide ribonucleotide amidotransferase subunit III</fullName>
        <shortName evidence="6">FGAR amidotransferase III</shortName>
        <shortName evidence="6">FGAR-AT III</shortName>
    </alternativeName>
    <alternativeName>
        <fullName evidence="6">Phosphoribosylformylglycinamidine synthase subunit III</fullName>
    </alternativeName>
</protein>
<dbReference type="SUPFAM" id="SSF82697">
    <property type="entry name" value="PurS-like"/>
    <property type="match status" value="1"/>
</dbReference>
<comment type="subcellular location">
    <subcellularLocation>
        <location evidence="6">Cytoplasm</location>
    </subcellularLocation>
</comment>
<dbReference type="Gene3D" id="3.30.1280.10">
    <property type="entry name" value="Phosphoribosylformylglycinamidine synthase subunit PurS"/>
    <property type="match status" value="1"/>
</dbReference>
<name>A0ABW5P8D5_9BACL</name>
<accession>A0ABW5P8D5</accession>
<sequence>MLKATVYVTIKQNVLDVQGSAVQGALHSMGFDEVGSVRIGKYLELQLNTADRSEAEARVKAMCEKLLANTVIEDYKYELQAV</sequence>
<keyword evidence="2 6" id="KW-0436">Ligase</keyword>
<dbReference type="RefSeq" id="WP_377600171.1">
    <property type="nucleotide sequence ID" value="NZ_JBHUME010000002.1"/>
</dbReference>
<dbReference type="Pfam" id="PF02700">
    <property type="entry name" value="PurS"/>
    <property type="match status" value="1"/>
</dbReference>
<evidence type="ECO:0000256" key="4">
    <source>
        <dbReference type="ARBA" id="ARBA00022755"/>
    </source>
</evidence>
<keyword evidence="3 6" id="KW-0547">Nucleotide-binding</keyword>